<evidence type="ECO:0000313" key="1">
    <source>
        <dbReference type="EMBL" id="GAA2476069.1"/>
    </source>
</evidence>
<sequence>MIVGSAIRFTPRTGDRTLRLFRHSRAASVVSAVTGSKTAIPKALAVRKISHNEIK</sequence>
<reference evidence="1 2" key="1">
    <citation type="journal article" date="2019" name="Int. J. Syst. Evol. Microbiol.">
        <title>The Global Catalogue of Microorganisms (GCM) 10K type strain sequencing project: providing services to taxonomists for standard genome sequencing and annotation.</title>
        <authorList>
            <consortium name="The Broad Institute Genomics Platform"/>
            <consortium name="The Broad Institute Genome Sequencing Center for Infectious Disease"/>
            <person name="Wu L."/>
            <person name="Ma J."/>
        </authorList>
    </citation>
    <scope>NUCLEOTIDE SEQUENCE [LARGE SCALE GENOMIC DNA]</scope>
    <source>
        <strain evidence="1 2">JCM 6923</strain>
    </source>
</reference>
<gene>
    <name evidence="1" type="ORF">GCM10010422_19510</name>
</gene>
<name>A0ABN3L1F4_9ACTN</name>
<organism evidence="1 2">
    <name type="scientific">Streptomyces graminearus</name>
    <dbReference type="NCBI Taxonomy" id="284030"/>
    <lineage>
        <taxon>Bacteria</taxon>
        <taxon>Bacillati</taxon>
        <taxon>Actinomycetota</taxon>
        <taxon>Actinomycetes</taxon>
        <taxon>Kitasatosporales</taxon>
        <taxon>Streptomycetaceae</taxon>
        <taxon>Streptomyces</taxon>
    </lineage>
</organism>
<keyword evidence="2" id="KW-1185">Reference proteome</keyword>
<proteinExistence type="predicted"/>
<evidence type="ECO:0000313" key="2">
    <source>
        <dbReference type="Proteomes" id="UP001501721"/>
    </source>
</evidence>
<dbReference type="EMBL" id="BAAATL010000007">
    <property type="protein sequence ID" value="GAA2476069.1"/>
    <property type="molecule type" value="Genomic_DNA"/>
</dbReference>
<comment type="caution">
    <text evidence="1">The sequence shown here is derived from an EMBL/GenBank/DDBJ whole genome shotgun (WGS) entry which is preliminary data.</text>
</comment>
<protein>
    <submittedName>
        <fullName evidence="1">Uncharacterized protein</fullName>
    </submittedName>
</protein>
<dbReference type="Proteomes" id="UP001501721">
    <property type="component" value="Unassembled WGS sequence"/>
</dbReference>
<accession>A0ABN3L1F4</accession>